<evidence type="ECO:0000259" key="1">
    <source>
        <dbReference type="PROSITE" id="PS51674"/>
    </source>
</evidence>
<reference evidence="2 3" key="1">
    <citation type="submission" date="2016-01" db="EMBL/GenBank/DDBJ databases">
        <title>The new phylogeny of the genus Mycobacterium.</title>
        <authorList>
            <person name="Tarcisio F."/>
            <person name="Conor M."/>
            <person name="Antonella G."/>
            <person name="Elisabetta G."/>
            <person name="Giulia F.S."/>
            <person name="Sara T."/>
            <person name="Anna F."/>
            <person name="Clotilde B."/>
            <person name="Roberto B."/>
            <person name="Veronica D.S."/>
            <person name="Fabio R."/>
            <person name="Monica P."/>
            <person name="Olivier J."/>
            <person name="Enrico T."/>
            <person name="Nicola S."/>
        </authorList>
    </citation>
    <scope>NUCLEOTIDE SEQUENCE [LARGE SCALE GENOMIC DNA]</scope>
    <source>
        <strain evidence="2 3">DSM 44160</strain>
    </source>
</reference>
<organism evidence="2 3">
    <name type="scientific">Mycobacterium gordonae</name>
    <dbReference type="NCBI Taxonomy" id="1778"/>
    <lineage>
        <taxon>Bacteria</taxon>
        <taxon>Bacillati</taxon>
        <taxon>Actinomycetota</taxon>
        <taxon>Actinomycetes</taxon>
        <taxon>Mycobacteriales</taxon>
        <taxon>Mycobacteriaceae</taxon>
        <taxon>Mycobacterium</taxon>
    </lineage>
</organism>
<comment type="caution">
    <text evidence="2">The sequence shown here is derived from an EMBL/GenBank/DDBJ whole genome shotgun (WGS) entry which is preliminary data.</text>
</comment>
<evidence type="ECO:0000313" key="2">
    <source>
        <dbReference type="EMBL" id="ORV70804.1"/>
    </source>
</evidence>
<dbReference type="InterPro" id="IPR034768">
    <property type="entry name" value="4FE4S_WBL"/>
</dbReference>
<dbReference type="RefSeq" id="WP_085088586.1">
    <property type="nucleotide sequence ID" value="NZ_JACKSU010000074.1"/>
</dbReference>
<keyword evidence="3" id="KW-1185">Reference proteome</keyword>
<accession>A0A1X1VP16</accession>
<protein>
    <recommendedName>
        <fullName evidence="1">4Fe-4S Wbl-type domain-containing protein</fullName>
    </recommendedName>
</protein>
<proteinExistence type="predicted"/>
<dbReference type="PROSITE" id="PS51674">
    <property type="entry name" value="4FE4S_WBL"/>
    <property type="match status" value="1"/>
</dbReference>
<feature type="domain" description="4Fe-4S Wbl-type" evidence="1">
    <location>
        <begin position="18"/>
        <end position="72"/>
    </location>
</feature>
<evidence type="ECO:0000313" key="3">
    <source>
        <dbReference type="Proteomes" id="UP000193928"/>
    </source>
</evidence>
<gene>
    <name evidence="2" type="ORF">AWC08_05000</name>
</gene>
<dbReference type="Proteomes" id="UP000193928">
    <property type="component" value="Unassembled WGS sequence"/>
</dbReference>
<sequence length="106" mass="11810">MAAASTSWLTPLEEYVPRCTTDPQRWTTTQPDAQAVALCVACPRRGWCAQQAYRATGVQGLWAGVVVPESGQRAREFAMRRLQVLAERGGYHVAPRRRGRPRGSRN</sequence>
<dbReference type="EMBL" id="LQOY01000225">
    <property type="protein sequence ID" value="ORV70804.1"/>
    <property type="molecule type" value="Genomic_DNA"/>
</dbReference>
<dbReference type="AlphaFoldDB" id="A0A1X1VP16"/>
<name>A0A1X1VP16_MYCGO</name>